<evidence type="ECO:0000256" key="1">
    <source>
        <dbReference type="SAM" id="Coils"/>
    </source>
</evidence>
<keyword evidence="3" id="KW-1185">Reference proteome</keyword>
<dbReference type="GeneID" id="39748928"/>
<dbReference type="EMBL" id="BDQF01000013">
    <property type="protein sequence ID" value="GAW82192.1"/>
    <property type="molecule type" value="Genomic_DNA"/>
</dbReference>
<organism evidence="2 3">
    <name type="scientific">Plasmodium gonderi</name>
    <dbReference type="NCBI Taxonomy" id="77519"/>
    <lineage>
        <taxon>Eukaryota</taxon>
        <taxon>Sar</taxon>
        <taxon>Alveolata</taxon>
        <taxon>Apicomplexa</taxon>
        <taxon>Aconoidasida</taxon>
        <taxon>Haemosporida</taxon>
        <taxon>Plasmodiidae</taxon>
        <taxon>Plasmodium</taxon>
        <taxon>Plasmodium (Plasmodium)</taxon>
    </lineage>
</organism>
<dbReference type="InterPro" id="IPR011993">
    <property type="entry name" value="PH-like_dom_sf"/>
</dbReference>
<protein>
    <recommendedName>
        <fullName evidence="4">PH domain-containing protein</fullName>
    </recommendedName>
</protein>
<dbReference type="AlphaFoldDB" id="A0A1Y1JMX7"/>
<evidence type="ECO:0000313" key="2">
    <source>
        <dbReference type="EMBL" id="GAW82192.1"/>
    </source>
</evidence>
<dbReference type="SUPFAM" id="SSF50729">
    <property type="entry name" value="PH domain-like"/>
    <property type="match status" value="1"/>
</dbReference>
<dbReference type="OMA" id="FNTNERY"/>
<dbReference type="RefSeq" id="XP_028544781.1">
    <property type="nucleotide sequence ID" value="XM_028688980.1"/>
</dbReference>
<reference evidence="3" key="1">
    <citation type="submission" date="2017-04" db="EMBL/GenBank/DDBJ databases">
        <title>Plasmodium gonderi genome.</title>
        <authorList>
            <person name="Arisue N."/>
            <person name="Honma H."/>
            <person name="Kawai S."/>
            <person name="Tougan T."/>
            <person name="Tanabe K."/>
            <person name="Horii T."/>
        </authorList>
    </citation>
    <scope>NUCLEOTIDE SEQUENCE [LARGE SCALE GENOMIC DNA]</scope>
    <source>
        <strain evidence="3">ATCC 30045</strain>
    </source>
</reference>
<comment type="caution">
    <text evidence="2">The sequence shown here is derived from an EMBL/GenBank/DDBJ whole genome shotgun (WGS) entry which is preliminary data.</text>
</comment>
<keyword evidence="1" id="KW-0175">Coiled coil</keyword>
<dbReference type="Proteomes" id="UP000195521">
    <property type="component" value="Unassembled WGS sequence"/>
</dbReference>
<dbReference type="OrthoDB" id="363951at2759"/>
<sequence length="608" mass="72101">MFDVSSLIHLGNSNSVKNSIAGDLHMYMSKKRKNGKEYSSPFTRLQTNDAEKNKDNNSAIILNTCGDNCNWLKCFCFIKSNLFYVYKVRGDYKPFIIFLLEGSEVQVINYHLALKNKIIKETRNLQLGENQDIIHIKTAAFGAEHTYTFYSSDKGTIKKWMRTLNNANFSALNNNVKLISEENGEIRINMENIKKLSDIELKNKDIQIASLNEKINSLKVDLENVRAKNKRLQIAADVNIKSADELLQKKISEIEFIHNEMETKMDEIERLKEKVKNATSECEKKTKLINELKAERDVLEKRLKEIMRTYEEACREPEKIALVNFNTNERYQKLVVNHKHLKEDLNKMNERFYELEDAYKDKVKRIKEVVEIGDIFDYLHKLIILCQTKIKFYEQCHKYNEEEQKEITNLISYMIKETKLSEANARVCYITHRSKILEERLLYYINRKQPSDYFHFACTTLRRLSWVFGEIEVLKPMQVDEKHEEEYPIYSYIDDMNVIPMREKIYFNEGLEGRSNYQIVNDVDVYSIPTKMCPYDEKILTDNKYNYIKIKLTDLKKDFNIIKKKNKPQNRHIISDLQWEEIKRNAYERMEKNMIILDMQICDTTIRS</sequence>
<feature type="coiled-coil region" evidence="1">
    <location>
        <begin position="201"/>
        <end position="358"/>
    </location>
</feature>
<proteinExistence type="predicted"/>
<accession>A0A1Y1JMX7</accession>
<evidence type="ECO:0000313" key="3">
    <source>
        <dbReference type="Proteomes" id="UP000195521"/>
    </source>
</evidence>
<gene>
    <name evidence="2" type="ORF">PGO_121880</name>
</gene>
<name>A0A1Y1JMX7_PLAGO</name>
<evidence type="ECO:0008006" key="4">
    <source>
        <dbReference type="Google" id="ProtNLM"/>
    </source>
</evidence>
<dbReference type="Gene3D" id="2.30.29.30">
    <property type="entry name" value="Pleckstrin-homology domain (PH domain)/Phosphotyrosine-binding domain (PTB)"/>
    <property type="match status" value="1"/>
</dbReference>